<feature type="transmembrane region" description="Helical" evidence="1">
    <location>
        <begin position="419"/>
        <end position="439"/>
    </location>
</feature>
<organism evidence="2 3">
    <name type="scientific">Streptomyces subrutilus</name>
    <dbReference type="NCBI Taxonomy" id="36818"/>
    <lineage>
        <taxon>Bacteria</taxon>
        <taxon>Bacillati</taxon>
        <taxon>Actinomycetota</taxon>
        <taxon>Actinomycetes</taxon>
        <taxon>Kitasatosporales</taxon>
        <taxon>Streptomycetaceae</taxon>
        <taxon>Streptomyces</taxon>
    </lineage>
</organism>
<feature type="transmembrane region" description="Helical" evidence="1">
    <location>
        <begin position="252"/>
        <end position="272"/>
    </location>
</feature>
<feature type="transmembrane region" description="Helical" evidence="1">
    <location>
        <begin position="198"/>
        <end position="220"/>
    </location>
</feature>
<feature type="transmembrane region" description="Helical" evidence="1">
    <location>
        <begin position="28"/>
        <end position="52"/>
    </location>
</feature>
<accession>A0A918RIL4</accession>
<protein>
    <recommendedName>
        <fullName evidence="4">Permease</fullName>
    </recommendedName>
</protein>
<evidence type="ECO:0000256" key="1">
    <source>
        <dbReference type="SAM" id="Phobius"/>
    </source>
</evidence>
<keyword evidence="1" id="KW-0812">Transmembrane</keyword>
<dbReference type="RefSeq" id="WP_189829231.1">
    <property type="nucleotide sequence ID" value="NZ_BMVX01000053.1"/>
</dbReference>
<feature type="transmembrane region" description="Helical" evidence="1">
    <location>
        <begin position="614"/>
        <end position="636"/>
    </location>
</feature>
<evidence type="ECO:0000313" key="3">
    <source>
        <dbReference type="Proteomes" id="UP000634660"/>
    </source>
</evidence>
<feature type="transmembrane region" description="Helical" evidence="1">
    <location>
        <begin position="657"/>
        <end position="686"/>
    </location>
</feature>
<keyword evidence="1" id="KW-0472">Membrane</keyword>
<sequence length="735" mass="76327">MSTPGLPRQLLGAGRQAGRRAEAGRIRFIALLAASVMTALGLACLIAVHATYQGQAARGTARTPVLQEDAPGTPARALWAVANDAIAGSGPFTVQFIVPLTDDAPLPPGLRDWPEPGEAVLSPALRERAEGEDISRRYGRDAGTISPEVLQSPDELLAYVRPATAPDRQHMKPIVGYGPHDGPVYYFLGQSDYAKPEWTFQIMPLLLLLLPAAVLLTVAARSGAHHRDRRTALVEVLGGTPRHRALIVTGEALPAVAAGAALALAAVVAACTTDLALPLTGHVVAAGDLARWWWALALAVIAAATAAMAVVVVTDRLSAGRRGGGNRPKAARRSPVRWAVLCPVMILVAVRGPALFTPGTNAYVLTNWIGVAATLATLPAAIAVTTAALGRALSTIGRRWGSPGLLVAGRRAAAHPAPIARMTAGVVIAVGLLLQVVAWQGQLGDAARAARATVDRVGDSALVLRPRGATPEQLTAFTGNLPADVRVLALTVSPETDQVTVRGWCPALQALRLTCPESSAPLPGPPADRRVGELLGWYGERTGNVAIQQADPLQPDTARGRLTQTVLVSYAGTDLSVAEAKQLAYRTFPLGADVDTIGGEWLTAAEVNRLQGHWITLFGLLGIAVLAAAAAVSAMAEFLRNGRALAPLASLAGNQRVYWSSAAVSILAPLALAGTAGCTVGVWLAFPKTAGGASYITNGLLTGCATAVTAVGLLAWIWGATASARQGARWRPRGE</sequence>
<gene>
    <name evidence="2" type="ORF">GCM10010371_68610</name>
</gene>
<evidence type="ECO:0008006" key="4">
    <source>
        <dbReference type="Google" id="ProtNLM"/>
    </source>
</evidence>
<keyword evidence="1" id="KW-1133">Transmembrane helix</keyword>
<reference evidence="2" key="2">
    <citation type="submission" date="2020-09" db="EMBL/GenBank/DDBJ databases">
        <authorList>
            <person name="Sun Q."/>
            <person name="Ohkuma M."/>
        </authorList>
    </citation>
    <scope>NUCLEOTIDE SEQUENCE</scope>
    <source>
        <strain evidence="2">JCM 4834</strain>
    </source>
</reference>
<evidence type="ECO:0000313" key="2">
    <source>
        <dbReference type="EMBL" id="GGZ99453.1"/>
    </source>
</evidence>
<feature type="transmembrane region" description="Helical" evidence="1">
    <location>
        <begin position="698"/>
        <end position="719"/>
    </location>
</feature>
<dbReference type="AlphaFoldDB" id="A0A918RIL4"/>
<comment type="caution">
    <text evidence="2">The sequence shown here is derived from an EMBL/GenBank/DDBJ whole genome shotgun (WGS) entry which is preliminary data.</text>
</comment>
<dbReference type="Proteomes" id="UP000634660">
    <property type="component" value="Unassembled WGS sequence"/>
</dbReference>
<proteinExistence type="predicted"/>
<reference evidence="2" key="1">
    <citation type="journal article" date="2014" name="Int. J. Syst. Evol. Microbiol.">
        <title>Complete genome sequence of Corynebacterium casei LMG S-19264T (=DSM 44701T), isolated from a smear-ripened cheese.</title>
        <authorList>
            <consortium name="US DOE Joint Genome Institute (JGI-PGF)"/>
            <person name="Walter F."/>
            <person name="Albersmeier A."/>
            <person name="Kalinowski J."/>
            <person name="Ruckert C."/>
        </authorList>
    </citation>
    <scope>NUCLEOTIDE SEQUENCE</scope>
    <source>
        <strain evidence="2">JCM 4834</strain>
    </source>
</reference>
<feature type="transmembrane region" description="Helical" evidence="1">
    <location>
        <begin position="368"/>
        <end position="389"/>
    </location>
</feature>
<name>A0A918RIL4_9ACTN</name>
<feature type="transmembrane region" description="Helical" evidence="1">
    <location>
        <begin position="335"/>
        <end position="356"/>
    </location>
</feature>
<dbReference type="EMBL" id="BMVX01000053">
    <property type="protein sequence ID" value="GGZ99453.1"/>
    <property type="molecule type" value="Genomic_DNA"/>
</dbReference>
<feature type="transmembrane region" description="Helical" evidence="1">
    <location>
        <begin position="292"/>
        <end position="314"/>
    </location>
</feature>